<evidence type="ECO:0000256" key="1">
    <source>
        <dbReference type="SAM" id="MobiDB-lite"/>
    </source>
</evidence>
<name>A0ABP6CXD4_9ACTN</name>
<accession>A0ABP6CXD4</accession>
<reference evidence="4" key="1">
    <citation type="journal article" date="2019" name="Int. J. Syst. Evol. Microbiol.">
        <title>The Global Catalogue of Microorganisms (GCM) 10K type strain sequencing project: providing services to taxonomists for standard genome sequencing and annotation.</title>
        <authorList>
            <consortium name="The Broad Institute Genomics Platform"/>
            <consortium name="The Broad Institute Genome Sequencing Center for Infectious Disease"/>
            <person name="Wu L."/>
            <person name="Ma J."/>
        </authorList>
    </citation>
    <scope>NUCLEOTIDE SEQUENCE [LARGE SCALE GENOMIC DNA]</scope>
    <source>
        <strain evidence="4">JCM 16373</strain>
    </source>
</reference>
<feature type="signal peptide" evidence="2">
    <location>
        <begin position="1"/>
        <end position="29"/>
    </location>
</feature>
<gene>
    <name evidence="3" type="ORF">GCM10009863_49060</name>
</gene>
<evidence type="ECO:0000256" key="2">
    <source>
        <dbReference type="SAM" id="SignalP"/>
    </source>
</evidence>
<proteinExistence type="predicted"/>
<protein>
    <recommendedName>
        <fullName evidence="5">Secreted protein</fullName>
    </recommendedName>
</protein>
<organism evidence="3 4">
    <name type="scientific">Streptomyces axinellae</name>
    <dbReference type="NCBI Taxonomy" id="552788"/>
    <lineage>
        <taxon>Bacteria</taxon>
        <taxon>Bacillati</taxon>
        <taxon>Actinomycetota</taxon>
        <taxon>Actinomycetes</taxon>
        <taxon>Kitasatosporales</taxon>
        <taxon>Streptomycetaceae</taxon>
        <taxon>Streptomyces</taxon>
    </lineage>
</organism>
<evidence type="ECO:0000313" key="4">
    <source>
        <dbReference type="Proteomes" id="UP001501447"/>
    </source>
</evidence>
<sequence length="329" mass="34950">MRAVTRRHGGTVLAAAVALLATATAPAAAGDGEKWGTPPAGTGDSPSHTIGASVHFKKVNDPGGGTPLAPAGGGTTWEPPTCWYEPRFTPEQFDDYTNTARNYVDSASAYLTRKYGKNDFNKGEKGLWWELQISEADDGSCNAREGYLFIGPEHPAPPDAPVIDPEILAGLAYRETRLPAPPVKLSPAPGHQVVNLKTYASFSKKLERVWVTAGIDVPGGEPLAATAVAEPSRLRLTADGGDADPASCSYDLTGHGGAYAVRTKDADCNITYRRSSGKSTHPLRAYLTWKVHWNAGDGPDGDPQHALPSGETEYETAVTVKEVQSIVRD</sequence>
<feature type="chain" id="PRO_5047246403" description="Secreted protein" evidence="2">
    <location>
        <begin position="30"/>
        <end position="329"/>
    </location>
</feature>
<keyword evidence="4" id="KW-1185">Reference proteome</keyword>
<feature type="compositionally biased region" description="Gly residues" evidence="1">
    <location>
        <begin position="62"/>
        <end position="75"/>
    </location>
</feature>
<feature type="region of interest" description="Disordered" evidence="1">
    <location>
        <begin position="27"/>
        <end position="80"/>
    </location>
</feature>
<dbReference type="EMBL" id="BAAARJ010000017">
    <property type="protein sequence ID" value="GAA2628192.1"/>
    <property type="molecule type" value="Genomic_DNA"/>
</dbReference>
<evidence type="ECO:0008006" key="5">
    <source>
        <dbReference type="Google" id="ProtNLM"/>
    </source>
</evidence>
<evidence type="ECO:0000313" key="3">
    <source>
        <dbReference type="EMBL" id="GAA2628192.1"/>
    </source>
</evidence>
<dbReference type="Proteomes" id="UP001501447">
    <property type="component" value="Unassembled WGS sequence"/>
</dbReference>
<keyword evidence="2" id="KW-0732">Signal</keyword>
<comment type="caution">
    <text evidence="3">The sequence shown here is derived from an EMBL/GenBank/DDBJ whole genome shotgun (WGS) entry which is preliminary data.</text>
</comment>
<dbReference type="RefSeq" id="WP_344568563.1">
    <property type="nucleotide sequence ID" value="NZ_BAAARJ010000017.1"/>
</dbReference>